<evidence type="ECO:0000313" key="3">
    <source>
        <dbReference type="Proteomes" id="UP001296104"/>
    </source>
</evidence>
<evidence type="ECO:0000256" key="1">
    <source>
        <dbReference type="SAM" id="SignalP"/>
    </source>
</evidence>
<name>A0AAI8Z3N8_9PEZI</name>
<accession>A0AAI8Z3N8</accession>
<dbReference type="Proteomes" id="UP001296104">
    <property type="component" value="Unassembled WGS sequence"/>
</dbReference>
<keyword evidence="1" id="KW-0732">Signal</keyword>
<evidence type="ECO:0000313" key="2">
    <source>
        <dbReference type="EMBL" id="CAK4031880.1"/>
    </source>
</evidence>
<evidence type="ECO:0008006" key="4">
    <source>
        <dbReference type="Google" id="ProtNLM"/>
    </source>
</evidence>
<dbReference type="EMBL" id="CAVMBE010000054">
    <property type="protein sequence ID" value="CAK4031880.1"/>
    <property type="molecule type" value="Genomic_DNA"/>
</dbReference>
<proteinExistence type="predicted"/>
<sequence>MYTTSIIIAAFAALAAAAPDAGHAAKRDTYYGIGLRVKITAAFTQPPEYSPAPVEINKLTSFGNTSCTEISFDSGVHPNVDVDSVECRAYKDEAGVIPGSAPFTNKQPAELGTNLVEIGSVLCYIRTEAEYE</sequence>
<comment type="caution">
    <text evidence="2">The sequence shown here is derived from an EMBL/GenBank/DDBJ whole genome shotgun (WGS) entry which is preliminary data.</text>
</comment>
<feature type="signal peptide" evidence="1">
    <location>
        <begin position="1"/>
        <end position="17"/>
    </location>
</feature>
<protein>
    <recommendedName>
        <fullName evidence="4">AA1-like domain-containing protein</fullName>
    </recommendedName>
</protein>
<organism evidence="2 3">
    <name type="scientific">Lecanosticta acicola</name>
    <dbReference type="NCBI Taxonomy" id="111012"/>
    <lineage>
        <taxon>Eukaryota</taxon>
        <taxon>Fungi</taxon>
        <taxon>Dikarya</taxon>
        <taxon>Ascomycota</taxon>
        <taxon>Pezizomycotina</taxon>
        <taxon>Dothideomycetes</taxon>
        <taxon>Dothideomycetidae</taxon>
        <taxon>Mycosphaerellales</taxon>
        <taxon>Mycosphaerellaceae</taxon>
        <taxon>Lecanosticta</taxon>
    </lineage>
</organism>
<keyword evidence="3" id="KW-1185">Reference proteome</keyword>
<gene>
    <name evidence="2" type="ORF">LECACI_7A007038</name>
</gene>
<reference evidence="2" key="1">
    <citation type="submission" date="2023-11" db="EMBL/GenBank/DDBJ databases">
        <authorList>
            <person name="Alioto T."/>
            <person name="Alioto T."/>
            <person name="Gomez Garrido J."/>
        </authorList>
    </citation>
    <scope>NUCLEOTIDE SEQUENCE</scope>
</reference>
<feature type="chain" id="PRO_5042503451" description="AA1-like domain-containing protein" evidence="1">
    <location>
        <begin position="18"/>
        <end position="132"/>
    </location>
</feature>
<dbReference type="AlphaFoldDB" id="A0AAI8Z3N8"/>